<evidence type="ECO:0000256" key="1">
    <source>
        <dbReference type="SAM" id="MobiDB-lite"/>
    </source>
</evidence>
<feature type="compositionally biased region" description="Low complexity" evidence="1">
    <location>
        <begin position="68"/>
        <end position="91"/>
    </location>
</feature>
<sequence>MTVPIVLTNFINWQHTGIAPHRLRRIRSRSQEEAASSPIASEPPASATASPPLLRDSVADDTTEPARSPIFHPPAASAHAPSSSLPSTHPHPAAPAPAPAPAEAGAGGGDGVSAFFPFFGGARVAARPAAEGCDERKGGSRGQHRMADEAEDGLGSDPAGAMPLKNMVMVELHGRARHHSLQRCLRGALEEAAVADPIREATGGGLRTWA</sequence>
<organism evidence="2 3">
    <name type="scientific">Setaria viridis</name>
    <name type="common">Green bristlegrass</name>
    <name type="synonym">Setaria italica subsp. viridis</name>
    <dbReference type="NCBI Taxonomy" id="4556"/>
    <lineage>
        <taxon>Eukaryota</taxon>
        <taxon>Viridiplantae</taxon>
        <taxon>Streptophyta</taxon>
        <taxon>Embryophyta</taxon>
        <taxon>Tracheophyta</taxon>
        <taxon>Spermatophyta</taxon>
        <taxon>Magnoliopsida</taxon>
        <taxon>Liliopsida</taxon>
        <taxon>Poales</taxon>
        <taxon>Poaceae</taxon>
        <taxon>PACMAD clade</taxon>
        <taxon>Panicoideae</taxon>
        <taxon>Panicodae</taxon>
        <taxon>Paniceae</taxon>
        <taxon>Cenchrinae</taxon>
        <taxon>Setaria</taxon>
    </lineage>
</organism>
<name>A0A4U6UAG8_SETVI</name>
<accession>A0A4U6UAG8</accession>
<feature type="region of interest" description="Disordered" evidence="1">
    <location>
        <begin position="27"/>
        <end position="106"/>
    </location>
</feature>
<keyword evidence="3" id="KW-1185">Reference proteome</keyword>
<dbReference type="AlphaFoldDB" id="A0A4U6UAG8"/>
<dbReference type="EMBL" id="CM016556">
    <property type="protein sequence ID" value="TKW12850.1"/>
    <property type="molecule type" value="Genomic_DNA"/>
</dbReference>
<gene>
    <name evidence="2" type="ORF">SEVIR_5G062400v2</name>
</gene>
<feature type="region of interest" description="Disordered" evidence="1">
    <location>
        <begin position="128"/>
        <end position="158"/>
    </location>
</feature>
<dbReference type="Gramene" id="TKW12850">
    <property type="protein sequence ID" value="TKW12850"/>
    <property type="gene ID" value="SEVIR_5G062400v2"/>
</dbReference>
<evidence type="ECO:0000313" key="2">
    <source>
        <dbReference type="EMBL" id="TKW12850.1"/>
    </source>
</evidence>
<dbReference type="Proteomes" id="UP000298652">
    <property type="component" value="Chromosome 5"/>
</dbReference>
<evidence type="ECO:0000313" key="3">
    <source>
        <dbReference type="Proteomes" id="UP000298652"/>
    </source>
</evidence>
<proteinExistence type="predicted"/>
<feature type="compositionally biased region" description="Low complexity" evidence="1">
    <location>
        <begin position="33"/>
        <end position="52"/>
    </location>
</feature>
<protein>
    <submittedName>
        <fullName evidence="2">Uncharacterized protein</fullName>
    </submittedName>
</protein>
<reference evidence="2" key="1">
    <citation type="submission" date="2019-03" db="EMBL/GenBank/DDBJ databases">
        <title>WGS assembly of Setaria viridis.</title>
        <authorList>
            <person name="Huang P."/>
            <person name="Jenkins J."/>
            <person name="Grimwood J."/>
            <person name="Barry K."/>
            <person name="Healey A."/>
            <person name="Mamidi S."/>
            <person name="Sreedasyam A."/>
            <person name="Shu S."/>
            <person name="Feldman M."/>
            <person name="Wu J."/>
            <person name="Yu Y."/>
            <person name="Chen C."/>
            <person name="Johnson J."/>
            <person name="Rokhsar D."/>
            <person name="Baxter I."/>
            <person name="Schmutz J."/>
            <person name="Brutnell T."/>
            <person name="Kellogg E."/>
        </authorList>
    </citation>
    <scope>NUCLEOTIDE SEQUENCE [LARGE SCALE GENOMIC DNA]</scope>
</reference>